<feature type="region of interest" description="Disordered" evidence="1">
    <location>
        <begin position="169"/>
        <end position="188"/>
    </location>
</feature>
<feature type="domain" description="RIN4 pathogenic type III effector avirulence factor Avr cleavage site" evidence="2">
    <location>
        <begin position="195"/>
        <end position="229"/>
    </location>
</feature>
<evidence type="ECO:0000256" key="1">
    <source>
        <dbReference type="SAM" id="MobiDB-lite"/>
    </source>
</evidence>
<reference evidence="3" key="1">
    <citation type="submission" date="2015-07" db="EMBL/GenBank/DDBJ databases">
        <title>Transcriptome Assembly of Anthurium amnicola.</title>
        <authorList>
            <person name="Suzuki J."/>
        </authorList>
    </citation>
    <scope>NUCLEOTIDE SEQUENCE</scope>
</reference>
<feature type="compositionally biased region" description="Low complexity" evidence="1">
    <location>
        <begin position="172"/>
        <end position="185"/>
    </location>
</feature>
<organism evidence="3">
    <name type="scientific">Anthurium amnicola</name>
    <dbReference type="NCBI Taxonomy" id="1678845"/>
    <lineage>
        <taxon>Eukaryota</taxon>
        <taxon>Viridiplantae</taxon>
        <taxon>Streptophyta</taxon>
        <taxon>Embryophyta</taxon>
        <taxon>Tracheophyta</taxon>
        <taxon>Spermatophyta</taxon>
        <taxon>Magnoliopsida</taxon>
        <taxon>Liliopsida</taxon>
        <taxon>Araceae</taxon>
        <taxon>Pothoideae</taxon>
        <taxon>Potheae</taxon>
        <taxon>Anthurium</taxon>
    </lineage>
</organism>
<feature type="compositionally biased region" description="Basic and acidic residues" evidence="1">
    <location>
        <begin position="247"/>
        <end position="256"/>
    </location>
</feature>
<evidence type="ECO:0000313" key="3">
    <source>
        <dbReference type="EMBL" id="JAT43901.1"/>
    </source>
</evidence>
<dbReference type="InterPro" id="IPR040387">
    <property type="entry name" value="RIN4/NOI4"/>
</dbReference>
<sequence>MAQRLHVPKFGNWDRENIPYTTYFDNARRGRGPGGKVINPNDPEENPAAFNNRDELTEENHHETPKNSRNLHNVGAPSSLDTRDKNGHVAQQFHREKHHHSKEGGSPVGRMKSTYQDFGYHRDNTDARRNRKNDKINASDSSTDGSNATRALMRSLESRAKKDLIEQRYEFSPSSSPQQPTSRTQNNIRVETQHQRAVSVPKFGAWDATNPEGEAGFTLIFDKVKEEKQKGANKLPSVLTTPSPARYSHDQEISDRKAPRPKMFCCFMMAS</sequence>
<accession>A0A1D1XNE7</accession>
<dbReference type="GO" id="GO:0005886">
    <property type="term" value="C:plasma membrane"/>
    <property type="evidence" value="ECO:0007669"/>
    <property type="project" value="TreeGrafter"/>
</dbReference>
<feature type="compositionally biased region" description="Basic and acidic residues" evidence="1">
    <location>
        <begin position="119"/>
        <end position="137"/>
    </location>
</feature>
<protein>
    <submittedName>
        <fullName evidence="3">RPM1-interacting protein 4</fullName>
    </submittedName>
</protein>
<feature type="region of interest" description="Disordered" evidence="1">
    <location>
        <begin position="230"/>
        <end position="256"/>
    </location>
</feature>
<dbReference type="PANTHER" id="PTHR33159">
    <property type="entry name" value="RPM1-INTERACTING PROTEIN 4 (RIN4) FAMILY PROTEIN"/>
    <property type="match status" value="1"/>
</dbReference>
<dbReference type="Pfam" id="PF05627">
    <property type="entry name" value="AvrRpt-cleavage"/>
    <property type="match status" value="2"/>
</dbReference>
<feature type="domain" description="RIN4 pathogenic type III effector avirulence factor Avr cleavage site" evidence="2">
    <location>
        <begin position="3"/>
        <end position="31"/>
    </location>
</feature>
<evidence type="ECO:0000259" key="2">
    <source>
        <dbReference type="Pfam" id="PF05627"/>
    </source>
</evidence>
<proteinExistence type="predicted"/>
<dbReference type="InterPro" id="IPR008700">
    <property type="entry name" value="TypeIII_avirulence_cleave"/>
</dbReference>
<dbReference type="AlphaFoldDB" id="A0A1D1XNE7"/>
<feature type="region of interest" description="Disordered" evidence="1">
    <location>
        <begin position="24"/>
        <end position="148"/>
    </location>
</feature>
<gene>
    <name evidence="3" type="primary">RIN4_5</name>
    <name evidence="3" type="ORF">g.26642</name>
</gene>
<feature type="compositionally biased region" description="Basic and acidic residues" evidence="1">
    <location>
        <begin position="52"/>
        <end position="66"/>
    </location>
</feature>
<name>A0A1D1XNE7_9ARAE</name>
<dbReference type="EMBL" id="GDJX01024035">
    <property type="protein sequence ID" value="JAT43901.1"/>
    <property type="molecule type" value="Transcribed_RNA"/>
</dbReference>
<dbReference type="PANTHER" id="PTHR33159:SF101">
    <property type="entry name" value="OS04G0379600 PROTEIN"/>
    <property type="match status" value="1"/>
</dbReference>
<feature type="compositionally biased region" description="Polar residues" evidence="1">
    <location>
        <begin position="138"/>
        <end position="148"/>
    </location>
</feature>